<keyword evidence="2" id="KW-1185">Reference proteome</keyword>
<dbReference type="EMBL" id="MU853401">
    <property type="protein sequence ID" value="KAK4138789.1"/>
    <property type="molecule type" value="Genomic_DNA"/>
</dbReference>
<organism evidence="1 2">
    <name type="scientific">Trichocladium antarcticum</name>
    <dbReference type="NCBI Taxonomy" id="1450529"/>
    <lineage>
        <taxon>Eukaryota</taxon>
        <taxon>Fungi</taxon>
        <taxon>Dikarya</taxon>
        <taxon>Ascomycota</taxon>
        <taxon>Pezizomycotina</taxon>
        <taxon>Sordariomycetes</taxon>
        <taxon>Sordariomycetidae</taxon>
        <taxon>Sordariales</taxon>
        <taxon>Chaetomiaceae</taxon>
        <taxon>Trichocladium</taxon>
    </lineage>
</organism>
<evidence type="ECO:0000313" key="1">
    <source>
        <dbReference type="EMBL" id="KAK4138789.1"/>
    </source>
</evidence>
<accession>A0AAN6ZIH1</accession>
<reference evidence="1" key="2">
    <citation type="submission" date="2023-05" db="EMBL/GenBank/DDBJ databases">
        <authorList>
            <consortium name="Lawrence Berkeley National Laboratory"/>
            <person name="Steindorff A."/>
            <person name="Hensen N."/>
            <person name="Bonometti L."/>
            <person name="Westerberg I."/>
            <person name="Brannstrom I.O."/>
            <person name="Guillou S."/>
            <person name="Cros-Aarteil S."/>
            <person name="Calhoun S."/>
            <person name="Haridas S."/>
            <person name="Kuo A."/>
            <person name="Mondo S."/>
            <person name="Pangilinan J."/>
            <person name="Riley R."/>
            <person name="Labutti K."/>
            <person name="Andreopoulos B."/>
            <person name="Lipzen A."/>
            <person name="Chen C."/>
            <person name="Yanf M."/>
            <person name="Daum C."/>
            <person name="Ng V."/>
            <person name="Clum A."/>
            <person name="Ohm R."/>
            <person name="Martin F."/>
            <person name="Silar P."/>
            <person name="Natvig D."/>
            <person name="Lalanne C."/>
            <person name="Gautier V."/>
            <person name="Ament-Velasquez S.L."/>
            <person name="Kruys A."/>
            <person name="Hutchinson M.I."/>
            <person name="Powell A.J."/>
            <person name="Barry K."/>
            <person name="Miller A.N."/>
            <person name="Grigoriev I.V."/>
            <person name="Debuchy R."/>
            <person name="Gladieux P."/>
            <person name="Thoren M.H."/>
            <person name="Johannesson H."/>
        </authorList>
    </citation>
    <scope>NUCLEOTIDE SEQUENCE</scope>
    <source>
        <strain evidence="1">CBS 123565</strain>
    </source>
</reference>
<comment type="caution">
    <text evidence="1">The sequence shown here is derived from an EMBL/GenBank/DDBJ whole genome shotgun (WGS) entry which is preliminary data.</text>
</comment>
<dbReference type="Proteomes" id="UP001304895">
    <property type="component" value="Unassembled WGS sequence"/>
</dbReference>
<protein>
    <submittedName>
        <fullName evidence="1">Uncharacterized protein</fullName>
    </submittedName>
</protein>
<proteinExistence type="predicted"/>
<sequence length="126" mass="14333">MQMWGIQRMAMKEGSWKPGVLLLCLMNGTAAAHWLPFYFGRSIVSTSRSVQINMRFHARRASKRRRHGKPRAGLSRTALERIGARALLPHGLCGVPGLWVVGCGHWAELRRLACAYTVWKPQNDHW</sequence>
<name>A0AAN6ZIH1_9PEZI</name>
<reference evidence="1" key="1">
    <citation type="journal article" date="2023" name="Mol. Phylogenet. Evol.">
        <title>Genome-scale phylogeny and comparative genomics of the fungal order Sordariales.</title>
        <authorList>
            <person name="Hensen N."/>
            <person name="Bonometti L."/>
            <person name="Westerberg I."/>
            <person name="Brannstrom I.O."/>
            <person name="Guillou S."/>
            <person name="Cros-Aarteil S."/>
            <person name="Calhoun S."/>
            <person name="Haridas S."/>
            <person name="Kuo A."/>
            <person name="Mondo S."/>
            <person name="Pangilinan J."/>
            <person name="Riley R."/>
            <person name="LaButti K."/>
            <person name="Andreopoulos B."/>
            <person name="Lipzen A."/>
            <person name="Chen C."/>
            <person name="Yan M."/>
            <person name="Daum C."/>
            <person name="Ng V."/>
            <person name="Clum A."/>
            <person name="Steindorff A."/>
            <person name="Ohm R.A."/>
            <person name="Martin F."/>
            <person name="Silar P."/>
            <person name="Natvig D.O."/>
            <person name="Lalanne C."/>
            <person name="Gautier V."/>
            <person name="Ament-Velasquez S.L."/>
            <person name="Kruys A."/>
            <person name="Hutchinson M.I."/>
            <person name="Powell A.J."/>
            <person name="Barry K."/>
            <person name="Miller A.N."/>
            <person name="Grigoriev I.V."/>
            <person name="Debuchy R."/>
            <person name="Gladieux P."/>
            <person name="Hiltunen Thoren M."/>
            <person name="Johannesson H."/>
        </authorList>
    </citation>
    <scope>NUCLEOTIDE SEQUENCE</scope>
    <source>
        <strain evidence="1">CBS 123565</strain>
    </source>
</reference>
<evidence type="ECO:0000313" key="2">
    <source>
        <dbReference type="Proteomes" id="UP001304895"/>
    </source>
</evidence>
<gene>
    <name evidence="1" type="ORF">BT67DRAFT_22114</name>
</gene>
<dbReference type="AlphaFoldDB" id="A0AAN6ZIH1"/>